<name>X0ZHG9_9ZZZZ</name>
<proteinExistence type="predicted"/>
<dbReference type="AlphaFoldDB" id="X0ZHG9"/>
<dbReference type="EMBL" id="BARS01055659">
    <property type="protein sequence ID" value="GAG47801.1"/>
    <property type="molecule type" value="Genomic_DNA"/>
</dbReference>
<accession>X0ZHG9</accession>
<comment type="caution">
    <text evidence="1">The sequence shown here is derived from an EMBL/GenBank/DDBJ whole genome shotgun (WGS) entry which is preliminary data.</text>
</comment>
<reference evidence="1" key="1">
    <citation type="journal article" date="2014" name="Front. Microbiol.">
        <title>High frequency of phylogenetically diverse reductive dehalogenase-homologous genes in deep subseafloor sedimentary metagenomes.</title>
        <authorList>
            <person name="Kawai M."/>
            <person name="Futagami T."/>
            <person name="Toyoda A."/>
            <person name="Takaki Y."/>
            <person name="Nishi S."/>
            <person name="Hori S."/>
            <person name="Arai W."/>
            <person name="Tsubouchi T."/>
            <person name="Morono Y."/>
            <person name="Uchiyama I."/>
            <person name="Ito T."/>
            <person name="Fujiyama A."/>
            <person name="Inagaki F."/>
            <person name="Takami H."/>
        </authorList>
    </citation>
    <scope>NUCLEOTIDE SEQUENCE</scope>
    <source>
        <strain evidence="1">Expedition CK06-06</strain>
    </source>
</reference>
<sequence length="54" mass="6175">DLMCFAAPLEIAKKVNAFGKPGTEIMREVDWITFDDCRKLVPVERSHRVVGTHF</sequence>
<gene>
    <name evidence="1" type="ORF">S01H1_82136</name>
</gene>
<evidence type="ECO:0000313" key="1">
    <source>
        <dbReference type="EMBL" id="GAG47801.1"/>
    </source>
</evidence>
<feature type="non-terminal residue" evidence="1">
    <location>
        <position position="1"/>
    </location>
</feature>
<organism evidence="1">
    <name type="scientific">marine sediment metagenome</name>
    <dbReference type="NCBI Taxonomy" id="412755"/>
    <lineage>
        <taxon>unclassified sequences</taxon>
        <taxon>metagenomes</taxon>
        <taxon>ecological metagenomes</taxon>
    </lineage>
</organism>
<protein>
    <submittedName>
        <fullName evidence="1">Uncharacterized protein</fullName>
    </submittedName>
</protein>